<keyword evidence="3" id="KW-1185">Reference proteome</keyword>
<dbReference type="EMBL" id="CARXXK010000002">
    <property type="protein sequence ID" value="CAI6357426.1"/>
    <property type="molecule type" value="Genomic_DNA"/>
</dbReference>
<dbReference type="Pfam" id="PF21056">
    <property type="entry name" value="ZSWIM1-3_RNaseH-like"/>
    <property type="match status" value="1"/>
</dbReference>
<comment type="caution">
    <text evidence="2">The sequence shown here is derived from an EMBL/GenBank/DDBJ whole genome shotgun (WGS) entry which is preliminary data.</text>
</comment>
<proteinExistence type="predicted"/>
<organism evidence="2 3">
    <name type="scientific">Macrosiphum euphorbiae</name>
    <name type="common">potato aphid</name>
    <dbReference type="NCBI Taxonomy" id="13131"/>
    <lineage>
        <taxon>Eukaryota</taxon>
        <taxon>Metazoa</taxon>
        <taxon>Ecdysozoa</taxon>
        <taxon>Arthropoda</taxon>
        <taxon>Hexapoda</taxon>
        <taxon>Insecta</taxon>
        <taxon>Pterygota</taxon>
        <taxon>Neoptera</taxon>
        <taxon>Paraneoptera</taxon>
        <taxon>Hemiptera</taxon>
        <taxon>Sternorrhyncha</taxon>
        <taxon>Aphidomorpha</taxon>
        <taxon>Aphidoidea</taxon>
        <taxon>Aphididae</taxon>
        <taxon>Macrosiphini</taxon>
        <taxon>Macrosiphum</taxon>
    </lineage>
</organism>
<protein>
    <recommendedName>
        <fullName evidence="1">ZSWIM1/3 RNaseH-like domain-containing protein</fullName>
    </recommendedName>
</protein>
<sequence>MLIILTETQKEVLKKFGSGKLCIDSTHGTNQYNFNLTTIVVIDEFGEGYPAAFCISTKIDERHMTFFFFKNKGGYWLPCTKCVYER</sequence>
<evidence type="ECO:0000259" key="1">
    <source>
        <dbReference type="Pfam" id="PF21056"/>
    </source>
</evidence>
<dbReference type="Proteomes" id="UP001160148">
    <property type="component" value="Unassembled WGS sequence"/>
</dbReference>
<reference evidence="2 3" key="1">
    <citation type="submission" date="2023-01" db="EMBL/GenBank/DDBJ databases">
        <authorList>
            <person name="Whitehead M."/>
        </authorList>
    </citation>
    <scope>NUCLEOTIDE SEQUENCE [LARGE SCALE GENOMIC DNA]</scope>
</reference>
<feature type="domain" description="ZSWIM1/3 RNaseH-like" evidence="1">
    <location>
        <begin position="2"/>
        <end position="68"/>
    </location>
</feature>
<evidence type="ECO:0000313" key="2">
    <source>
        <dbReference type="EMBL" id="CAI6357426.1"/>
    </source>
</evidence>
<evidence type="ECO:0000313" key="3">
    <source>
        <dbReference type="Proteomes" id="UP001160148"/>
    </source>
</evidence>
<gene>
    <name evidence="2" type="ORF">MEUPH1_LOCUS13051</name>
</gene>
<dbReference type="AlphaFoldDB" id="A0AAV0WP36"/>
<name>A0AAV0WP36_9HEMI</name>
<dbReference type="InterPro" id="IPR048324">
    <property type="entry name" value="ZSWIM1-3_RNaseH-like"/>
</dbReference>
<accession>A0AAV0WP36</accession>